<dbReference type="Gene3D" id="2.50.20.10">
    <property type="entry name" value="Lipoprotein localisation LolA/LolB/LppX"/>
    <property type="match status" value="1"/>
</dbReference>
<organism evidence="6 7">
    <name type="scientific">Marinomonas transparens</name>
    <dbReference type="NCBI Taxonomy" id="2795388"/>
    <lineage>
        <taxon>Bacteria</taxon>
        <taxon>Pseudomonadati</taxon>
        <taxon>Pseudomonadota</taxon>
        <taxon>Gammaproteobacteria</taxon>
        <taxon>Oceanospirillales</taxon>
        <taxon>Oceanospirillaceae</taxon>
        <taxon>Marinomonas</taxon>
    </lineage>
</organism>
<dbReference type="Pfam" id="PF03548">
    <property type="entry name" value="LolA"/>
    <property type="match status" value="1"/>
</dbReference>
<dbReference type="AlphaFoldDB" id="A0A934JUT9"/>
<name>A0A934JUT9_9GAMM</name>
<dbReference type="InterPro" id="IPR004564">
    <property type="entry name" value="OM_lipoprot_carrier_LolA-like"/>
</dbReference>
<dbReference type="EMBL" id="JAEMNX010000017">
    <property type="protein sequence ID" value="MBJ7538697.1"/>
    <property type="molecule type" value="Genomic_DNA"/>
</dbReference>
<proteinExistence type="predicted"/>
<evidence type="ECO:0000256" key="3">
    <source>
        <dbReference type="ARBA" id="ARBA00022729"/>
    </source>
</evidence>
<dbReference type="CDD" id="cd16325">
    <property type="entry name" value="LolA"/>
    <property type="match status" value="1"/>
</dbReference>
<reference evidence="6" key="1">
    <citation type="submission" date="2020-12" db="EMBL/GenBank/DDBJ databases">
        <title>Marinomonas arctica sp. nov., a psychrotolerant bacterium isolated from the Arctic.</title>
        <authorList>
            <person name="Zhang Y."/>
        </authorList>
    </citation>
    <scope>NUCLEOTIDE SEQUENCE</scope>
    <source>
        <strain evidence="6">C1424</strain>
    </source>
</reference>
<keyword evidence="4" id="KW-0653">Protein transport</keyword>
<evidence type="ECO:0000256" key="5">
    <source>
        <dbReference type="SAM" id="SignalP"/>
    </source>
</evidence>
<dbReference type="SUPFAM" id="SSF89392">
    <property type="entry name" value="Prokaryotic lipoproteins and lipoprotein localization factors"/>
    <property type="match status" value="1"/>
</dbReference>
<comment type="caution">
    <text evidence="6">The sequence shown here is derived from an EMBL/GenBank/DDBJ whole genome shotgun (WGS) entry which is preliminary data.</text>
</comment>
<accession>A0A934JUT9</accession>
<dbReference type="RefSeq" id="WP_199469105.1">
    <property type="nucleotide sequence ID" value="NZ_JAEMNX010000017.1"/>
</dbReference>
<keyword evidence="3 5" id="KW-0732">Signal</keyword>
<dbReference type="Proteomes" id="UP000628710">
    <property type="component" value="Unassembled WGS sequence"/>
</dbReference>
<keyword evidence="6" id="KW-0449">Lipoprotein</keyword>
<evidence type="ECO:0000256" key="2">
    <source>
        <dbReference type="ARBA" id="ARBA00022448"/>
    </source>
</evidence>
<dbReference type="InterPro" id="IPR029046">
    <property type="entry name" value="LolA/LolB/LppX"/>
</dbReference>
<feature type="signal peptide" evidence="5">
    <location>
        <begin position="1"/>
        <end position="19"/>
    </location>
</feature>
<evidence type="ECO:0000256" key="1">
    <source>
        <dbReference type="ARBA" id="ARBA00011245"/>
    </source>
</evidence>
<keyword evidence="2" id="KW-0813">Transport</keyword>
<sequence length="186" mass="21001">MIKYCLSLMVLSFSLFTSAASLDELKAITSTPNTLSGTFTQAKYLAQLDTSLRSTGEFHYLRDKEITWHTLTPIDSRLKLTPETMSNYQNGKQVNKMDSGSNPVVAILSDIFFAVMTAQWQVLETYFTVNTKVADRQWQATLTPLNANIGSFANKIILQGDQYLRHITLYEAEGNRTQIDFSQLQP</sequence>
<feature type="chain" id="PRO_5037863626" evidence="5">
    <location>
        <begin position="20"/>
        <end position="186"/>
    </location>
</feature>
<evidence type="ECO:0000256" key="4">
    <source>
        <dbReference type="ARBA" id="ARBA00022927"/>
    </source>
</evidence>
<protein>
    <submittedName>
        <fullName evidence="6">Outer membrane lipoprotein carrier protein LolA</fullName>
    </submittedName>
</protein>
<keyword evidence="7" id="KW-1185">Reference proteome</keyword>
<dbReference type="GO" id="GO:0015031">
    <property type="term" value="P:protein transport"/>
    <property type="evidence" value="ECO:0007669"/>
    <property type="project" value="UniProtKB-KW"/>
</dbReference>
<gene>
    <name evidence="6" type="ORF">I8J31_13505</name>
</gene>
<comment type="subunit">
    <text evidence="1">Monomer.</text>
</comment>
<evidence type="ECO:0000313" key="6">
    <source>
        <dbReference type="EMBL" id="MBJ7538697.1"/>
    </source>
</evidence>
<evidence type="ECO:0000313" key="7">
    <source>
        <dbReference type="Proteomes" id="UP000628710"/>
    </source>
</evidence>